<dbReference type="InterPro" id="IPR009075">
    <property type="entry name" value="AcylCo_DH/oxidase_C"/>
</dbReference>
<evidence type="ECO:0000256" key="6">
    <source>
        <dbReference type="RuleBase" id="RU362125"/>
    </source>
</evidence>
<evidence type="ECO:0000313" key="10">
    <source>
        <dbReference type="EMBL" id="MFB9903764.1"/>
    </source>
</evidence>
<feature type="domain" description="Acyl-CoA dehydrogenase/oxidase C-terminal" evidence="7">
    <location>
        <begin position="225"/>
        <end position="374"/>
    </location>
</feature>
<dbReference type="InterPro" id="IPR013786">
    <property type="entry name" value="AcylCoA_DH/ox_N"/>
</dbReference>
<comment type="caution">
    <text evidence="10">The sequence shown here is derived from an EMBL/GenBank/DDBJ whole genome shotgun (WGS) entry which is preliminary data.</text>
</comment>
<dbReference type="Pfam" id="PF02771">
    <property type="entry name" value="Acyl-CoA_dh_N"/>
    <property type="match status" value="1"/>
</dbReference>
<dbReference type="EMBL" id="JBHLZU010000006">
    <property type="protein sequence ID" value="MFB9903764.1"/>
    <property type="molecule type" value="Genomic_DNA"/>
</dbReference>
<dbReference type="PANTHER" id="PTHR48083">
    <property type="entry name" value="MEDIUM-CHAIN SPECIFIC ACYL-COA DEHYDROGENASE, MITOCHONDRIAL-RELATED"/>
    <property type="match status" value="1"/>
</dbReference>
<dbReference type="InterPro" id="IPR050741">
    <property type="entry name" value="Acyl-CoA_dehydrogenase"/>
</dbReference>
<dbReference type="EC" id="1.-.-.-" evidence="10"/>
<evidence type="ECO:0000259" key="8">
    <source>
        <dbReference type="Pfam" id="PF02770"/>
    </source>
</evidence>
<evidence type="ECO:0000256" key="3">
    <source>
        <dbReference type="ARBA" id="ARBA00022630"/>
    </source>
</evidence>
<dbReference type="Proteomes" id="UP001589693">
    <property type="component" value="Unassembled WGS sequence"/>
</dbReference>
<dbReference type="InterPro" id="IPR006089">
    <property type="entry name" value="Acyl-CoA_DH_CS"/>
</dbReference>
<keyword evidence="5 6" id="KW-0560">Oxidoreductase</keyword>
<evidence type="ECO:0000259" key="9">
    <source>
        <dbReference type="Pfam" id="PF02771"/>
    </source>
</evidence>
<evidence type="ECO:0000256" key="5">
    <source>
        <dbReference type="ARBA" id="ARBA00023002"/>
    </source>
</evidence>
<dbReference type="InterPro" id="IPR009100">
    <property type="entry name" value="AcylCoA_DH/oxidase_NM_dom_sf"/>
</dbReference>
<reference evidence="10 11" key="1">
    <citation type="submission" date="2024-09" db="EMBL/GenBank/DDBJ databases">
        <authorList>
            <person name="Sun Q."/>
            <person name="Mori K."/>
        </authorList>
    </citation>
    <scope>NUCLEOTIDE SEQUENCE [LARGE SCALE GENOMIC DNA]</scope>
    <source>
        <strain evidence="10 11">TBRC 7907</strain>
    </source>
</reference>
<dbReference type="SUPFAM" id="SSF47203">
    <property type="entry name" value="Acyl-CoA dehydrogenase C-terminal domain-like"/>
    <property type="match status" value="1"/>
</dbReference>
<comment type="cofactor">
    <cofactor evidence="1 6">
        <name>FAD</name>
        <dbReference type="ChEBI" id="CHEBI:57692"/>
    </cofactor>
</comment>
<dbReference type="SUPFAM" id="SSF56645">
    <property type="entry name" value="Acyl-CoA dehydrogenase NM domain-like"/>
    <property type="match status" value="1"/>
</dbReference>
<feature type="domain" description="Acyl-CoA oxidase/dehydrogenase middle" evidence="8">
    <location>
        <begin position="119"/>
        <end position="211"/>
    </location>
</feature>
<dbReference type="Gene3D" id="1.20.140.10">
    <property type="entry name" value="Butyryl-CoA Dehydrogenase, subunit A, domain 3"/>
    <property type="match status" value="1"/>
</dbReference>
<evidence type="ECO:0000313" key="11">
    <source>
        <dbReference type="Proteomes" id="UP001589693"/>
    </source>
</evidence>
<feature type="domain" description="Acyl-CoA dehydrogenase/oxidase N-terminal" evidence="9">
    <location>
        <begin position="7"/>
        <end position="114"/>
    </location>
</feature>
<evidence type="ECO:0000256" key="1">
    <source>
        <dbReference type="ARBA" id="ARBA00001974"/>
    </source>
</evidence>
<dbReference type="InterPro" id="IPR046373">
    <property type="entry name" value="Acyl-CoA_Oxase/DH_mid-dom_sf"/>
</dbReference>
<sequence>MEADDFAAVLATVRDLVRKTVLPREAEIERDDELPADIRATAAHMGLFGFALPAIHGGLGLTMAEDVQLAMELGYTVPALRSLVGTNNGIAGQVIVSYGTAEQQAHWLPRLASGRAIAAFALTEAEAGSDPSGMTARAVRDGSEYVITGVKRFITNAPIADVFVVFARTDPRDRGISAFLVEAGGRGVTVGARDAKMGQAGAWTAEVSFDEARVPLTALVGGEEGRGFHAAMSSLARGRLHIAGACVGLATRALDEMVSHASSAKQGGRVIGDFQLVQALIAESRAELYAGRAMVLAAAADYDAGTDRKLGPSCAKLFCSEMAGRVADRCVQVHGGLGYMRGVVAERLYRDARLYRIYEGTSEIQKLVIARHLLR</sequence>
<dbReference type="InterPro" id="IPR006091">
    <property type="entry name" value="Acyl-CoA_Oxase/DH_mid-dom"/>
</dbReference>
<dbReference type="Pfam" id="PF00441">
    <property type="entry name" value="Acyl-CoA_dh_1"/>
    <property type="match status" value="1"/>
</dbReference>
<dbReference type="GO" id="GO:0016491">
    <property type="term" value="F:oxidoreductase activity"/>
    <property type="evidence" value="ECO:0007669"/>
    <property type="project" value="UniProtKB-KW"/>
</dbReference>
<keyword evidence="4 6" id="KW-0274">FAD</keyword>
<evidence type="ECO:0000256" key="4">
    <source>
        <dbReference type="ARBA" id="ARBA00022827"/>
    </source>
</evidence>
<keyword evidence="11" id="KW-1185">Reference proteome</keyword>
<dbReference type="PROSITE" id="PS00072">
    <property type="entry name" value="ACYL_COA_DH_1"/>
    <property type="match status" value="1"/>
</dbReference>
<dbReference type="PANTHER" id="PTHR48083:SF31">
    <property type="entry name" value="ACYL-COA DEHYDROGENASE FADE10-RELATED"/>
    <property type="match status" value="1"/>
</dbReference>
<protein>
    <submittedName>
        <fullName evidence="10">Acyl-CoA dehydrogenase family protein</fullName>
        <ecNumber evidence="10">1.-.-.-</ecNumber>
    </submittedName>
</protein>
<organism evidence="10 11">
    <name type="scientific">Allokutzneria oryzae</name>
    <dbReference type="NCBI Taxonomy" id="1378989"/>
    <lineage>
        <taxon>Bacteria</taxon>
        <taxon>Bacillati</taxon>
        <taxon>Actinomycetota</taxon>
        <taxon>Actinomycetes</taxon>
        <taxon>Pseudonocardiales</taxon>
        <taxon>Pseudonocardiaceae</taxon>
        <taxon>Allokutzneria</taxon>
    </lineage>
</organism>
<name>A0ABV5ZVU6_9PSEU</name>
<comment type="similarity">
    <text evidence="2 6">Belongs to the acyl-CoA dehydrogenase family.</text>
</comment>
<evidence type="ECO:0000256" key="2">
    <source>
        <dbReference type="ARBA" id="ARBA00009347"/>
    </source>
</evidence>
<dbReference type="InterPro" id="IPR036250">
    <property type="entry name" value="AcylCo_DH-like_C"/>
</dbReference>
<keyword evidence="3 6" id="KW-0285">Flavoprotein</keyword>
<accession>A0ABV5ZVU6</accession>
<dbReference type="Gene3D" id="2.40.110.10">
    <property type="entry name" value="Butyryl-CoA Dehydrogenase, subunit A, domain 2"/>
    <property type="match status" value="1"/>
</dbReference>
<dbReference type="RefSeq" id="WP_377850921.1">
    <property type="nucleotide sequence ID" value="NZ_JBHLZU010000006.1"/>
</dbReference>
<proteinExistence type="inferred from homology"/>
<gene>
    <name evidence="10" type="ORF">ACFFQA_07425</name>
</gene>
<dbReference type="Gene3D" id="1.10.540.10">
    <property type="entry name" value="Acyl-CoA dehydrogenase/oxidase, N-terminal domain"/>
    <property type="match status" value="1"/>
</dbReference>
<evidence type="ECO:0000259" key="7">
    <source>
        <dbReference type="Pfam" id="PF00441"/>
    </source>
</evidence>
<dbReference type="Pfam" id="PF02770">
    <property type="entry name" value="Acyl-CoA_dh_M"/>
    <property type="match status" value="1"/>
</dbReference>
<dbReference type="InterPro" id="IPR037069">
    <property type="entry name" value="AcylCoA_DH/ox_N_sf"/>
</dbReference>